<keyword evidence="1" id="KW-1133">Transmembrane helix</keyword>
<dbReference type="Gene3D" id="3.30.70.1320">
    <property type="entry name" value="Multidrug efflux transporter AcrB pore domain like"/>
    <property type="match status" value="1"/>
</dbReference>
<accession>A0A972VV48</accession>
<sequence>MSTANGKPNFFDIFVERPAVAIVISLALILLGLRAAVEMPVLEFPEIESSSLIITTPYVGASAETVKGFVTDPIERAAATVPGVDYVDSTTTAGISTVTAWLKLNEPSNLALAELNTRLGQIRFELPAGAEDPTINVNRADANNAIFYLDVVMNARTRSETADYMTRNVVPIISSIPGVQRVRVAGGRDPAMRIWLDPSRLNYLNVSATQVRQALMANNVIAPIGQVENAQQRIDLQTSATLKTPQDFEQLVISKVDGAIVRLGEVARVELGEAEGEQIARISQRDNLFLAVYGLPGANELEIGDQLYTVLTDVNATLPDGMRIDMGYDGTLYMRDAIREIFITLAETVLLVGIVVLLFMGSLRSAMVPLVTIPISLLGAMALMMAMGFSFNLLTILAIVLSVGLVVDDAIVVVENVARFMREGMSRKQAALASSRQLLTPIIGMSITLAAVYVPIGFLSGLTGVLIKEFAFTLAVAVLISGMVALTLSPIMSAYASPARGQEGTMTRWINTRFEGLRRRYETLLSHSLRWTPQLLVFALFFSL</sequence>
<dbReference type="Gene3D" id="3.30.70.1430">
    <property type="entry name" value="Multidrug efflux transporter AcrB pore domain"/>
    <property type="match status" value="1"/>
</dbReference>
<feature type="non-terminal residue" evidence="2">
    <location>
        <position position="544"/>
    </location>
</feature>
<name>A0A972VV48_9GAMM</name>
<dbReference type="PANTHER" id="PTHR32063:SF14">
    <property type="entry name" value="BLL4319 PROTEIN"/>
    <property type="match status" value="1"/>
</dbReference>
<organism evidence="2 3">
    <name type="scientific">SAR86 cluster bacterium</name>
    <dbReference type="NCBI Taxonomy" id="2030880"/>
    <lineage>
        <taxon>Bacteria</taxon>
        <taxon>Pseudomonadati</taxon>
        <taxon>Pseudomonadota</taxon>
        <taxon>Gammaproteobacteria</taxon>
        <taxon>SAR86 cluster</taxon>
    </lineage>
</organism>
<dbReference type="SUPFAM" id="SSF82866">
    <property type="entry name" value="Multidrug efflux transporter AcrB transmembrane domain"/>
    <property type="match status" value="1"/>
</dbReference>
<feature type="transmembrane region" description="Helical" evidence="1">
    <location>
        <begin position="367"/>
        <end position="387"/>
    </location>
</feature>
<keyword evidence="1" id="KW-0812">Transmembrane</keyword>
<protein>
    <submittedName>
        <fullName evidence="2">Efflux RND transporter permease subunit</fullName>
    </submittedName>
</protein>
<dbReference type="Proteomes" id="UP000754644">
    <property type="component" value="Unassembled WGS sequence"/>
</dbReference>
<feature type="transmembrane region" description="Helical" evidence="1">
    <location>
        <begin position="438"/>
        <end position="458"/>
    </location>
</feature>
<dbReference type="InterPro" id="IPR027463">
    <property type="entry name" value="AcrB_DN_DC_subdom"/>
</dbReference>
<dbReference type="PANTHER" id="PTHR32063">
    <property type="match status" value="1"/>
</dbReference>
<feature type="transmembrane region" description="Helical" evidence="1">
    <location>
        <begin position="341"/>
        <end position="360"/>
    </location>
</feature>
<evidence type="ECO:0000313" key="2">
    <source>
        <dbReference type="EMBL" id="NQV63849.1"/>
    </source>
</evidence>
<dbReference type="EMBL" id="JABMOJ010000027">
    <property type="protein sequence ID" value="NQV63849.1"/>
    <property type="molecule type" value="Genomic_DNA"/>
</dbReference>
<dbReference type="SUPFAM" id="SSF82693">
    <property type="entry name" value="Multidrug efflux transporter AcrB pore domain, PN1, PN2, PC1 and PC2 subdomains"/>
    <property type="match status" value="2"/>
</dbReference>
<dbReference type="Gene3D" id="1.20.1640.10">
    <property type="entry name" value="Multidrug efflux transporter AcrB transmembrane domain"/>
    <property type="match status" value="2"/>
</dbReference>
<dbReference type="Pfam" id="PF00873">
    <property type="entry name" value="ACR_tran"/>
    <property type="match status" value="1"/>
</dbReference>
<dbReference type="SUPFAM" id="SSF82714">
    <property type="entry name" value="Multidrug efflux transporter AcrB TolC docking domain, DN and DC subdomains"/>
    <property type="match status" value="1"/>
</dbReference>
<dbReference type="AlphaFoldDB" id="A0A972VV48"/>
<keyword evidence="1" id="KW-0472">Membrane</keyword>
<dbReference type="InterPro" id="IPR001036">
    <property type="entry name" value="Acrflvin-R"/>
</dbReference>
<feature type="transmembrane region" description="Helical" evidence="1">
    <location>
        <begin position="470"/>
        <end position="496"/>
    </location>
</feature>
<evidence type="ECO:0000256" key="1">
    <source>
        <dbReference type="SAM" id="Phobius"/>
    </source>
</evidence>
<dbReference type="GO" id="GO:0005886">
    <property type="term" value="C:plasma membrane"/>
    <property type="evidence" value="ECO:0007669"/>
    <property type="project" value="TreeGrafter"/>
</dbReference>
<comment type="caution">
    <text evidence="2">The sequence shown here is derived from an EMBL/GenBank/DDBJ whole genome shotgun (WGS) entry which is preliminary data.</text>
</comment>
<dbReference type="PRINTS" id="PR00702">
    <property type="entry name" value="ACRIFLAVINRP"/>
</dbReference>
<dbReference type="GO" id="GO:0042910">
    <property type="term" value="F:xenobiotic transmembrane transporter activity"/>
    <property type="evidence" value="ECO:0007669"/>
    <property type="project" value="TreeGrafter"/>
</dbReference>
<feature type="transmembrane region" description="Helical" evidence="1">
    <location>
        <begin position="393"/>
        <end position="417"/>
    </location>
</feature>
<proteinExistence type="predicted"/>
<evidence type="ECO:0000313" key="3">
    <source>
        <dbReference type="Proteomes" id="UP000754644"/>
    </source>
</evidence>
<reference evidence="2" key="1">
    <citation type="submission" date="2020-05" db="EMBL/GenBank/DDBJ databases">
        <title>Sulfur intermediates as new biogeochemical hubs in an aquatic model microbial ecosystem.</title>
        <authorList>
            <person name="Vigneron A."/>
        </authorList>
    </citation>
    <scope>NUCLEOTIDE SEQUENCE</scope>
    <source>
        <strain evidence="2">Bin.250</strain>
    </source>
</reference>
<dbReference type="Gene3D" id="3.30.2090.10">
    <property type="entry name" value="Multidrug efflux transporter AcrB TolC docking domain, DN and DC subdomains"/>
    <property type="match status" value="1"/>
</dbReference>
<gene>
    <name evidence="2" type="ORF">HQ497_00665</name>
</gene>